<evidence type="ECO:0000313" key="2">
    <source>
        <dbReference type="EMBL" id="KAF4435107.1"/>
    </source>
</evidence>
<organism evidence="2 3">
    <name type="scientific">Fusarium acutatum</name>
    <dbReference type="NCBI Taxonomy" id="78861"/>
    <lineage>
        <taxon>Eukaryota</taxon>
        <taxon>Fungi</taxon>
        <taxon>Dikarya</taxon>
        <taxon>Ascomycota</taxon>
        <taxon>Pezizomycotina</taxon>
        <taxon>Sordariomycetes</taxon>
        <taxon>Hypocreomycetidae</taxon>
        <taxon>Hypocreales</taxon>
        <taxon>Nectriaceae</taxon>
        <taxon>Fusarium</taxon>
        <taxon>Fusarium fujikuroi species complex</taxon>
    </lineage>
</organism>
<proteinExistence type="predicted"/>
<feature type="compositionally biased region" description="Polar residues" evidence="1">
    <location>
        <begin position="106"/>
        <end position="116"/>
    </location>
</feature>
<accession>A0A8H4NQJ2</accession>
<protein>
    <submittedName>
        <fullName evidence="2">Vault poly</fullName>
    </submittedName>
</protein>
<feature type="region of interest" description="Disordered" evidence="1">
    <location>
        <begin position="89"/>
        <end position="116"/>
    </location>
</feature>
<comment type="caution">
    <text evidence="2">The sequence shown here is derived from an EMBL/GenBank/DDBJ whole genome shotgun (WGS) entry which is preliminary data.</text>
</comment>
<evidence type="ECO:0000256" key="1">
    <source>
        <dbReference type="SAM" id="MobiDB-lite"/>
    </source>
</evidence>
<gene>
    <name evidence="2" type="ORF">FACUT_7408</name>
</gene>
<sequence length="315" mass="35575">MVGRTPAPAVDSDDDGIWNEMSKPSSMPKDTPIHEFWEPVPAALTPQIQREIIPGGPKFPTFRAIPIPDPRFDLHSRCIARTIKQRRGASKTWNSDYDSDDSSMSRGISESPSSQSKVYGPLDWQFAMECQDGQGLFGLDERRPSLHLHFCPETVTKFGPKISELLHSSTTPEEERDDTSARLLDTLMMIECYKTHRAQEEDTWDLMMERAWDAVISVLGLSDEEETLEELVGQLRGAMIHAHYVVATGVKGSEKDGSSVGTVKCPACEVAWRTNRQFFCPFDHESDDVDEFTSWDDFWKHQVDQGHVVCPQEVV</sequence>
<reference evidence="2 3" key="1">
    <citation type="submission" date="2020-01" db="EMBL/GenBank/DDBJ databases">
        <title>Identification and distribution of gene clusters putatively required for synthesis of sphingolipid metabolism inhibitors in phylogenetically diverse species of the filamentous fungus Fusarium.</title>
        <authorList>
            <person name="Kim H.-S."/>
            <person name="Busman M."/>
            <person name="Brown D.W."/>
            <person name="Divon H."/>
            <person name="Uhlig S."/>
            <person name="Proctor R.H."/>
        </authorList>
    </citation>
    <scope>NUCLEOTIDE SEQUENCE [LARGE SCALE GENOMIC DNA]</scope>
    <source>
        <strain evidence="2 3">NRRL 13308</strain>
    </source>
</reference>
<dbReference type="Proteomes" id="UP000536711">
    <property type="component" value="Unassembled WGS sequence"/>
</dbReference>
<dbReference type="EMBL" id="JAADJF010000192">
    <property type="protein sequence ID" value="KAF4435107.1"/>
    <property type="molecule type" value="Genomic_DNA"/>
</dbReference>
<dbReference type="OrthoDB" id="4900393at2759"/>
<name>A0A8H4NQJ2_9HYPO</name>
<feature type="region of interest" description="Disordered" evidence="1">
    <location>
        <begin position="1"/>
        <end position="29"/>
    </location>
</feature>
<dbReference type="AlphaFoldDB" id="A0A8H4NQJ2"/>
<evidence type="ECO:0000313" key="3">
    <source>
        <dbReference type="Proteomes" id="UP000536711"/>
    </source>
</evidence>
<keyword evidence="3" id="KW-1185">Reference proteome</keyword>